<dbReference type="AlphaFoldDB" id="G8RJB5"/>
<feature type="compositionally biased region" description="Basic and acidic residues" evidence="1">
    <location>
        <begin position="1"/>
        <end position="18"/>
    </location>
</feature>
<dbReference type="HOGENOM" id="CLU_2700825_0_0_11"/>
<reference evidence="2 3" key="1">
    <citation type="submission" date="2011-12" db="EMBL/GenBank/DDBJ databases">
        <title>Complete sequence of Mycobacterium rhodesiae NBB3.</title>
        <authorList>
            <consortium name="US DOE Joint Genome Institute"/>
            <person name="Lucas S."/>
            <person name="Han J."/>
            <person name="Lapidus A."/>
            <person name="Cheng J.-F."/>
            <person name="Goodwin L."/>
            <person name="Pitluck S."/>
            <person name="Peters L."/>
            <person name="Mikhailova N."/>
            <person name="Gu W."/>
            <person name="Detter J.C."/>
            <person name="Han C."/>
            <person name="Tapia R."/>
            <person name="Land M."/>
            <person name="Hauser L."/>
            <person name="Kyrpides N."/>
            <person name="Ivanova N."/>
            <person name="Pagani I."/>
            <person name="Mattes T."/>
            <person name="Holmes A."/>
            <person name="Rutledge P."/>
            <person name="Paulsen I."/>
            <person name="Coleman N."/>
            <person name="Woyke T."/>
        </authorList>
    </citation>
    <scope>NUCLEOTIDE SEQUENCE [LARGE SCALE GENOMIC DNA]</scope>
    <source>
        <strain evidence="2 3">NBB3</strain>
    </source>
</reference>
<proteinExistence type="predicted"/>
<dbReference type="EMBL" id="CP003169">
    <property type="protein sequence ID" value="AEV73485.1"/>
    <property type="molecule type" value="Genomic_DNA"/>
</dbReference>
<organism evidence="2 3">
    <name type="scientific">Mycolicibacterium rhodesiae (strain NBB3)</name>
    <name type="common">Mycobacterium rhodesiae</name>
    <dbReference type="NCBI Taxonomy" id="710685"/>
    <lineage>
        <taxon>Bacteria</taxon>
        <taxon>Bacillati</taxon>
        <taxon>Actinomycetota</taxon>
        <taxon>Actinomycetes</taxon>
        <taxon>Mycobacteriales</taxon>
        <taxon>Mycobacteriaceae</taxon>
        <taxon>Mycolicibacterium</taxon>
    </lineage>
</organism>
<feature type="region of interest" description="Disordered" evidence="1">
    <location>
        <begin position="1"/>
        <end position="33"/>
    </location>
</feature>
<evidence type="ECO:0000313" key="2">
    <source>
        <dbReference type="EMBL" id="AEV73485.1"/>
    </source>
</evidence>
<accession>G8RJB5</accession>
<evidence type="ECO:0000256" key="1">
    <source>
        <dbReference type="SAM" id="MobiDB-lite"/>
    </source>
</evidence>
<name>G8RJB5_MYCRN</name>
<dbReference type="eggNOG" id="ENOG50322KK">
    <property type="taxonomic scope" value="Bacteria"/>
</dbReference>
<dbReference type="KEGG" id="mrh:MycrhN_2929"/>
<dbReference type="STRING" id="710685.MycrhN_2929"/>
<evidence type="ECO:0000313" key="3">
    <source>
        <dbReference type="Proteomes" id="UP000005442"/>
    </source>
</evidence>
<dbReference type="PATRIC" id="fig|710685.3.peg.2921"/>
<gene>
    <name evidence="2" type="ordered locus">MycrhN_2929</name>
</gene>
<protein>
    <submittedName>
        <fullName evidence="2">Uncharacterized protein</fullName>
    </submittedName>
</protein>
<keyword evidence="3" id="KW-1185">Reference proteome</keyword>
<dbReference type="OrthoDB" id="4762394at2"/>
<sequence>MDARNPNDGFEPIRKRIEAAGPPVDGGDTGEHGQLLTVGQEWVLIDKMANDSLKVIRNLAAADRPATLNYGPI</sequence>
<dbReference type="Proteomes" id="UP000005442">
    <property type="component" value="Chromosome"/>
</dbReference>